<dbReference type="GeneID" id="3665236"/>
<dbReference type="AlphaFoldDB" id="Q382N6"/>
<accession>Q382N6</accession>
<dbReference type="KEGG" id="tbr:Tb11.52.0017"/>
<dbReference type="Proteomes" id="UP000008524">
    <property type="component" value="Chromosome 11"/>
</dbReference>
<dbReference type="RefSeq" id="XP_829357.1">
    <property type="nucleotide sequence ID" value="XM_824264.1"/>
</dbReference>
<evidence type="ECO:0000313" key="2">
    <source>
        <dbReference type="Proteomes" id="UP000008524"/>
    </source>
</evidence>
<proteinExistence type="predicted"/>
<protein>
    <recommendedName>
        <fullName evidence="3">T. brucei spp.-specific protein</fullName>
    </recommendedName>
</protein>
<gene>
    <name evidence="1" type="ORF">Tb11.52.0017</name>
</gene>
<organism evidence="1 2">
    <name type="scientific">Trypanosoma brucei brucei (strain 927/4 GUTat10.1)</name>
    <dbReference type="NCBI Taxonomy" id="185431"/>
    <lineage>
        <taxon>Eukaryota</taxon>
        <taxon>Discoba</taxon>
        <taxon>Euglenozoa</taxon>
        <taxon>Kinetoplastea</taxon>
        <taxon>Metakinetoplastina</taxon>
        <taxon>Trypanosomatida</taxon>
        <taxon>Trypanosomatidae</taxon>
        <taxon>Trypanosoma</taxon>
    </lineage>
</organism>
<name>Q382N6_TRYB2</name>
<dbReference type="PaxDb" id="5691-EAN80245"/>
<evidence type="ECO:0008006" key="3">
    <source>
        <dbReference type="Google" id="ProtNLM"/>
    </source>
</evidence>
<evidence type="ECO:0000313" key="1">
    <source>
        <dbReference type="EMBL" id="EAN80245.1"/>
    </source>
</evidence>
<reference evidence="1 2" key="2">
    <citation type="journal article" date="2005" name="Science">
        <title>The genome of the African trypanosome Trypanosoma brucei.</title>
        <authorList>
            <person name="Berriman M."/>
            <person name="Ghedin E."/>
            <person name="Hertz-Fowler C."/>
            <person name="Blandin G."/>
            <person name="Renauld H."/>
            <person name="Bartholomeu D.C."/>
            <person name="Lennard N.J."/>
            <person name="Caler E."/>
            <person name="Hamlin N.E."/>
            <person name="Haas B."/>
            <person name="Bohme U."/>
            <person name="Hannick L."/>
            <person name="Aslett M.A."/>
            <person name="Shallom J."/>
            <person name="Marcello L."/>
            <person name="Hou L."/>
            <person name="Wickstead B."/>
            <person name="Alsmark U.C."/>
            <person name="Arrowsmith C."/>
            <person name="Atkin R.J."/>
            <person name="Barron A.J."/>
            <person name="Bringaud F."/>
            <person name="Brooks K."/>
            <person name="Carrington M."/>
            <person name="Cherevach I."/>
            <person name="Chillingworth T.J."/>
            <person name="Churcher C."/>
            <person name="Clark L.N."/>
            <person name="Corton C.H."/>
            <person name="Cronin A."/>
            <person name="Davies R.M."/>
            <person name="Doggett J."/>
            <person name="Djikeng A."/>
            <person name="Feldblyum T."/>
            <person name="Field M.C."/>
            <person name="Fraser A."/>
            <person name="Goodhead I."/>
            <person name="Hance Z."/>
            <person name="Harper D."/>
            <person name="Harris B.R."/>
            <person name="Hauser H."/>
            <person name="Hostetler J."/>
            <person name="Ivens A."/>
            <person name="Jagels K."/>
            <person name="Johnson D."/>
            <person name="Johnson J."/>
            <person name="Jones K."/>
            <person name="Kerhornou A.X."/>
            <person name="Koo H."/>
            <person name="Larke N."/>
            <person name="Landfear S."/>
            <person name="Larkin C."/>
            <person name="Leech V."/>
            <person name="Line A."/>
            <person name="Lord A."/>
            <person name="Macleod A."/>
            <person name="Mooney P.J."/>
            <person name="Moule S."/>
            <person name="Martin D.M."/>
            <person name="Morgan G.W."/>
            <person name="Mungall K."/>
            <person name="Norbertczak H."/>
            <person name="Ormond D."/>
            <person name="Pai G."/>
            <person name="Peacock C.S."/>
            <person name="Peterson J."/>
            <person name="Quail M.A."/>
            <person name="Rabbinowitsch E."/>
            <person name="Rajandream M.A."/>
            <person name="Reitter C."/>
            <person name="Salzberg S.L."/>
            <person name="Sanders M."/>
            <person name="Schobel S."/>
            <person name="Sharp S."/>
            <person name="Simmonds M."/>
            <person name="Simpson A.J."/>
            <person name="Tallon L."/>
            <person name="Turner C.M."/>
            <person name="Tait A."/>
            <person name="Tivey A.R."/>
            <person name="Van Aken S."/>
            <person name="Walker D."/>
            <person name="Wanless D."/>
            <person name="Wang S."/>
            <person name="White B."/>
            <person name="White O."/>
            <person name="Whitehead S."/>
            <person name="Woodward J."/>
            <person name="Wortman J."/>
            <person name="Adams M.D."/>
            <person name="Embley T.M."/>
            <person name="Gull K."/>
            <person name="Ullu E."/>
            <person name="Barry J.D."/>
            <person name="Fairlamb A.H."/>
            <person name="Opperdoes F."/>
            <person name="Barrell B.G."/>
            <person name="Donelson J.E."/>
            <person name="Hall N."/>
            <person name="Fraser C.M."/>
            <person name="Melville S.E."/>
            <person name="El-Sayed N.M."/>
        </authorList>
    </citation>
    <scope>NUCLEOTIDE SEQUENCE [LARGE SCALE GENOMIC DNA]</scope>
    <source>
        <strain evidence="1 2">927/4 GUTat10.1</strain>
    </source>
</reference>
<sequence length="143" mass="16236">MMRIRISTPSRTYHSSAREEDGIRMHILFLLLLFLVAIVLPPFCIRVFECSDFPPFLYPQIVLCSADLLCNDSPRILASFPLESYVFVFIVHFPVATNSGLCWHVTFAFAQTHIDSITRSSVVKVFARFTRAILTGPAGLRRV</sequence>
<dbReference type="EMBL" id="CH464491">
    <property type="protein sequence ID" value="EAN80245.1"/>
    <property type="molecule type" value="Genomic_DNA"/>
</dbReference>
<keyword evidence="2" id="KW-1185">Reference proteome</keyword>
<reference evidence="1 2" key="1">
    <citation type="journal article" date="2005" name="Science">
        <title>Comparative genomics of trypanosomatid parasitic protozoa.</title>
        <authorList>
            <person name="El-Sayed N.M."/>
            <person name="Myler P.J."/>
            <person name="Blandin G."/>
            <person name="Berriman M."/>
            <person name="Crabtree J."/>
            <person name="Aggarwal G."/>
            <person name="Caler E."/>
            <person name="Renauld H."/>
            <person name="Worthey E.A."/>
            <person name="Hertz-Fowler C."/>
            <person name="Ghedin E."/>
            <person name="Peacock C."/>
            <person name="Bartholomeu D.C."/>
            <person name="Haas B.J."/>
            <person name="Tran A.N."/>
            <person name="Wortman J.R."/>
            <person name="Alsmark U.C."/>
            <person name="Angiuoli S."/>
            <person name="Anupama A."/>
            <person name="Badger J."/>
            <person name="Bringaud F."/>
            <person name="Cadag E."/>
            <person name="Carlton J.M."/>
            <person name="Cerqueira G.C."/>
            <person name="Creasy T."/>
            <person name="Delcher A.L."/>
            <person name="Djikeng A."/>
            <person name="Embley T.M."/>
            <person name="Hauser C."/>
            <person name="Ivens A.C."/>
            <person name="Kummerfeld S.K."/>
            <person name="Pereira-Leal J.B."/>
            <person name="Nilsson D."/>
            <person name="Peterson J."/>
            <person name="Salzberg S.L."/>
            <person name="Shallom J."/>
            <person name="Silva J.C."/>
            <person name="Sundaram J."/>
            <person name="Westenberger S."/>
            <person name="White O."/>
            <person name="Melville S.E."/>
            <person name="Donelson J.E."/>
            <person name="Andersson B."/>
            <person name="Stuart K.D."/>
            <person name="Hall N."/>
        </authorList>
    </citation>
    <scope>NUCLEOTIDE SEQUENCE [LARGE SCALE GENOMIC DNA]</scope>
    <source>
        <strain evidence="1 2">927/4 GUTat10.1</strain>
    </source>
</reference>
<dbReference type="InParanoid" id="Q382N6"/>